<feature type="region of interest" description="Disordered" evidence="8">
    <location>
        <begin position="318"/>
        <end position="343"/>
    </location>
</feature>
<evidence type="ECO:0000256" key="3">
    <source>
        <dbReference type="ARBA" id="ARBA00022692"/>
    </source>
</evidence>
<dbReference type="InterPro" id="IPR027359">
    <property type="entry name" value="Volt_channel_dom_sf"/>
</dbReference>
<evidence type="ECO:0000256" key="7">
    <source>
        <dbReference type="ARBA" id="ARBA00023273"/>
    </source>
</evidence>
<dbReference type="PANTHER" id="PTHR10877:SF150">
    <property type="entry name" value="REJ DOMAIN-CONTAINING PROTEIN"/>
    <property type="match status" value="1"/>
</dbReference>
<dbReference type="Pfam" id="PF08016">
    <property type="entry name" value="PKD_channel"/>
    <property type="match status" value="1"/>
</dbReference>
<comment type="subcellular location">
    <subcellularLocation>
        <location evidence="1">Cell projection</location>
        <location evidence="1">Cilium membrane</location>
        <topology evidence="1">Multi-pass membrane protein</topology>
    </subcellularLocation>
</comment>
<organism evidence="12 13">
    <name type="scientific">Priapulus caudatus</name>
    <name type="common">Priapulid worm</name>
    <dbReference type="NCBI Taxonomy" id="37621"/>
    <lineage>
        <taxon>Eukaryota</taxon>
        <taxon>Metazoa</taxon>
        <taxon>Ecdysozoa</taxon>
        <taxon>Scalidophora</taxon>
        <taxon>Priapulida</taxon>
        <taxon>Priapulimorpha</taxon>
        <taxon>Priapulimorphida</taxon>
        <taxon>Priapulidae</taxon>
        <taxon>Priapulus</taxon>
    </lineage>
</organism>
<proteinExistence type="inferred from homology"/>
<evidence type="ECO:0000256" key="8">
    <source>
        <dbReference type="SAM" id="MobiDB-lite"/>
    </source>
</evidence>
<evidence type="ECO:0000256" key="6">
    <source>
        <dbReference type="ARBA" id="ARBA00023180"/>
    </source>
</evidence>
<dbReference type="PRINTS" id="PR01433">
    <property type="entry name" value="POLYCYSTIN2"/>
</dbReference>
<keyword evidence="5 9" id="KW-0472">Membrane</keyword>
<keyword evidence="3 9" id="KW-0812">Transmembrane</keyword>
<evidence type="ECO:0000313" key="12">
    <source>
        <dbReference type="Proteomes" id="UP000695022"/>
    </source>
</evidence>
<keyword evidence="7" id="KW-0966">Cell projection</keyword>
<dbReference type="GeneID" id="106821326"/>
<feature type="transmembrane region" description="Helical" evidence="9">
    <location>
        <begin position="185"/>
        <end position="206"/>
    </location>
</feature>
<feature type="domain" description="Polycystin cation channel PKD1/PKD2" evidence="10">
    <location>
        <begin position="149"/>
        <end position="272"/>
    </location>
</feature>
<feature type="transmembrane region" description="Helical" evidence="9">
    <location>
        <begin position="146"/>
        <end position="164"/>
    </location>
</feature>
<comment type="similarity">
    <text evidence="2">Belongs to the polycystin family.</text>
</comment>
<dbReference type="PANTHER" id="PTHR10877">
    <property type="entry name" value="POLYCYSTIN FAMILY MEMBER"/>
    <property type="match status" value="1"/>
</dbReference>
<reference evidence="13" key="1">
    <citation type="submission" date="2025-08" db="UniProtKB">
        <authorList>
            <consortium name="RefSeq"/>
        </authorList>
    </citation>
    <scope>IDENTIFICATION</scope>
</reference>
<name>A0ABM1FAU8_PRICU</name>
<evidence type="ECO:0000313" key="13">
    <source>
        <dbReference type="RefSeq" id="XP_014681569.1"/>
    </source>
</evidence>
<dbReference type="Pfam" id="PF20519">
    <property type="entry name" value="Polycystin_dom"/>
    <property type="match status" value="1"/>
</dbReference>
<dbReference type="Proteomes" id="UP000695022">
    <property type="component" value="Unplaced"/>
</dbReference>
<dbReference type="InterPro" id="IPR051223">
    <property type="entry name" value="Polycystin"/>
</dbReference>
<gene>
    <name evidence="13" type="primary">LOC106821326</name>
</gene>
<accession>A0ABM1FAU8</accession>
<dbReference type="InterPro" id="IPR003915">
    <property type="entry name" value="PKD_2"/>
</dbReference>
<dbReference type="InterPro" id="IPR013122">
    <property type="entry name" value="PKD1_2_channel"/>
</dbReference>
<keyword evidence="6" id="KW-0325">Glycoprotein</keyword>
<evidence type="ECO:0000256" key="9">
    <source>
        <dbReference type="SAM" id="Phobius"/>
    </source>
</evidence>
<feature type="compositionally biased region" description="Basic and acidic residues" evidence="8">
    <location>
        <begin position="391"/>
        <end position="403"/>
    </location>
</feature>
<evidence type="ECO:0000256" key="5">
    <source>
        <dbReference type="ARBA" id="ARBA00023136"/>
    </source>
</evidence>
<evidence type="ECO:0000259" key="10">
    <source>
        <dbReference type="Pfam" id="PF08016"/>
    </source>
</evidence>
<protein>
    <submittedName>
        <fullName evidence="13">Polycystic kidney disease 2-like 2 protein</fullName>
    </submittedName>
</protein>
<sequence>MFDALLPPCVSSYTLAREDVSSYSPGWREVVYPRVPPDEWTYQSTLELRTMPYAGERALYSGGGYVVEFPRHRDNVTRLLDGLMASNWVDERTGAVLVELTVYNANVNLFSIVLLMVEFGSEGAVTPYHQIFTVDLIKYVGGAPEWFPIACESLFIVFVLIFVWREGVAIVGAGPRAYFGEAWNCAEFAIVSLCVVAAALFVKRSLAVSDVLEENRENGEQRFVSFYAAAFWDFLLGNVLATLVVLVLLKLWKMLSFNKNMSMFPQTLKVCSSLQEESNEYEILDYVSAQIHACMSFICHNPEADLVRDNVVGQRRSGVARVGAASPSPPTQAPPSGSGSRRNVRWKEEVAMVTECAGNGSPSSMGKRRGQRKTSPQRVVAPTVPDSILHWLEKGREDKDGSPRGHGPGCDLSVAGEGSPLVPTSIIKWLEKKTKKERHQQ</sequence>
<feature type="transmembrane region" description="Helical" evidence="9">
    <location>
        <begin position="226"/>
        <end position="249"/>
    </location>
</feature>
<keyword evidence="12" id="KW-1185">Reference proteome</keyword>
<evidence type="ECO:0000256" key="4">
    <source>
        <dbReference type="ARBA" id="ARBA00022989"/>
    </source>
</evidence>
<feature type="domain" description="Polycystin" evidence="11">
    <location>
        <begin position="9"/>
        <end position="137"/>
    </location>
</feature>
<evidence type="ECO:0000256" key="2">
    <source>
        <dbReference type="ARBA" id="ARBA00007200"/>
    </source>
</evidence>
<dbReference type="Gene3D" id="1.20.120.350">
    <property type="entry name" value="Voltage-gated potassium channels. Chain C"/>
    <property type="match status" value="1"/>
</dbReference>
<evidence type="ECO:0000259" key="11">
    <source>
        <dbReference type="Pfam" id="PF20519"/>
    </source>
</evidence>
<dbReference type="InterPro" id="IPR046791">
    <property type="entry name" value="Polycystin_dom"/>
</dbReference>
<dbReference type="RefSeq" id="XP_014681569.1">
    <property type="nucleotide sequence ID" value="XM_014826083.1"/>
</dbReference>
<keyword evidence="4 9" id="KW-1133">Transmembrane helix</keyword>
<feature type="region of interest" description="Disordered" evidence="8">
    <location>
        <begin position="355"/>
        <end position="423"/>
    </location>
</feature>
<evidence type="ECO:0000256" key="1">
    <source>
        <dbReference type="ARBA" id="ARBA00004272"/>
    </source>
</evidence>